<reference evidence="5 8" key="2">
    <citation type="submission" date="2020-08" db="EMBL/GenBank/DDBJ databases">
        <title>Genomic Encyclopedia of Type Strains, Phase III (KMG-III): the genomes of soil and plant-associated and newly described type strains.</title>
        <authorList>
            <person name="Whitman W."/>
        </authorList>
    </citation>
    <scope>NUCLEOTIDE SEQUENCE [LARGE SCALE GENOMIC DNA]</scope>
    <source>
        <strain evidence="5 8">CECT 7753</strain>
    </source>
</reference>
<keyword evidence="3" id="KW-0804">Transcription</keyword>
<keyword evidence="2 5" id="KW-0238">DNA-binding</keyword>
<dbReference type="InterPro" id="IPR050204">
    <property type="entry name" value="AraC_XylS_family_regulators"/>
</dbReference>
<dbReference type="RefSeq" id="WP_137316452.1">
    <property type="nucleotide sequence ID" value="NZ_CP040017.1"/>
</dbReference>
<name>A0A4P8HUT2_9BURK</name>
<dbReference type="PRINTS" id="PR00032">
    <property type="entry name" value="HTHARAC"/>
</dbReference>
<dbReference type="Proteomes" id="UP000584325">
    <property type="component" value="Unassembled WGS sequence"/>
</dbReference>
<dbReference type="InterPro" id="IPR018060">
    <property type="entry name" value="HTH_AraC"/>
</dbReference>
<evidence type="ECO:0000313" key="5">
    <source>
        <dbReference type="EMBL" id="MBB3223433.1"/>
    </source>
</evidence>
<evidence type="ECO:0000256" key="2">
    <source>
        <dbReference type="ARBA" id="ARBA00023125"/>
    </source>
</evidence>
<dbReference type="AlphaFoldDB" id="A0A4P8HUT2"/>
<dbReference type="GO" id="GO:0003700">
    <property type="term" value="F:DNA-binding transcription factor activity"/>
    <property type="evidence" value="ECO:0007669"/>
    <property type="project" value="InterPro"/>
</dbReference>
<organism evidence="5 8">
    <name type="scientific">Pseudoduganella umbonata</name>
    <dbReference type="NCBI Taxonomy" id="864828"/>
    <lineage>
        <taxon>Bacteria</taxon>
        <taxon>Pseudomonadati</taxon>
        <taxon>Pseudomonadota</taxon>
        <taxon>Betaproteobacteria</taxon>
        <taxon>Burkholderiales</taxon>
        <taxon>Oxalobacteraceae</taxon>
        <taxon>Telluria group</taxon>
        <taxon>Pseudoduganella</taxon>
    </lineage>
</organism>
<proteinExistence type="predicted"/>
<dbReference type="OrthoDB" id="9816344at2"/>
<evidence type="ECO:0000313" key="6">
    <source>
        <dbReference type="EMBL" id="QCP13673.1"/>
    </source>
</evidence>
<evidence type="ECO:0000259" key="4">
    <source>
        <dbReference type="PROSITE" id="PS01124"/>
    </source>
</evidence>
<dbReference type="PROSITE" id="PS00041">
    <property type="entry name" value="HTH_ARAC_FAMILY_1"/>
    <property type="match status" value="1"/>
</dbReference>
<dbReference type="PANTHER" id="PTHR46796:SF14">
    <property type="entry name" value="TRANSCRIPTIONAL REGULATORY PROTEIN"/>
    <property type="match status" value="1"/>
</dbReference>
<sequence>MMAPEIRHGALRTRVLHSGDCTVTRLTQQGSAHVELAQEQPGDGYIVMLKLRPPHSFELFVGGERHGHARNAPGQSGSVCLVPRDAGVRMVLEAPFDMVQFDFPQRALEQWAAAHGLPAHGPLRPPPPGTCDPAIAALGNALLPALDHPARVSPLFVAHATQALTAHLLHAFGGHAPSHVPGRLAPWQEQRAKERLGAHRDGPVSIAAVAAECRLSPGHFATAFKRSTGCSPTAWLASQRIDSSRALLRRGELSLAEIAAATGFSDQAHFTRAFTRVTGMPPGAWRRQQLVREPIYR</sequence>
<dbReference type="EMBL" id="JACHXS010000008">
    <property type="protein sequence ID" value="MBB3223433.1"/>
    <property type="molecule type" value="Genomic_DNA"/>
</dbReference>
<dbReference type="InterPro" id="IPR020449">
    <property type="entry name" value="Tscrpt_reg_AraC-type_HTH"/>
</dbReference>
<dbReference type="PANTHER" id="PTHR46796">
    <property type="entry name" value="HTH-TYPE TRANSCRIPTIONAL ACTIVATOR RHAS-RELATED"/>
    <property type="match status" value="1"/>
</dbReference>
<gene>
    <name evidence="6" type="ORF">FCL38_27005</name>
    <name evidence="5" type="ORF">FHS02_004276</name>
</gene>
<protein>
    <submittedName>
        <fullName evidence="5">AraC-like DNA-binding protein</fullName>
    </submittedName>
    <submittedName>
        <fullName evidence="6">Helix-turn-helix transcriptional regulator</fullName>
    </submittedName>
</protein>
<dbReference type="InterPro" id="IPR018062">
    <property type="entry name" value="HTH_AraC-typ_CS"/>
</dbReference>
<evidence type="ECO:0000256" key="3">
    <source>
        <dbReference type="ARBA" id="ARBA00023163"/>
    </source>
</evidence>
<reference evidence="6 7" key="1">
    <citation type="submission" date="2019-05" db="EMBL/GenBank/DDBJ databases">
        <title>Draft Genome Sequences of Six Type Strains of the Genus Massilia.</title>
        <authorList>
            <person name="Miess H."/>
            <person name="Frediansyhah A."/>
            <person name="Gross H."/>
        </authorList>
    </citation>
    <scope>NUCLEOTIDE SEQUENCE [LARGE SCALE GENOMIC DNA]</scope>
    <source>
        <strain evidence="6 7">DSMZ 26121</strain>
    </source>
</reference>
<dbReference type="Pfam" id="PF12833">
    <property type="entry name" value="HTH_18"/>
    <property type="match status" value="1"/>
</dbReference>
<feature type="domain" description="HTH araC/xylS-type" evidence="4">
    <location>
        <begin position="190"/>
        <end position="288"/>
    </location>
</feature>
<dbReference type="EMBL" id="CP040017">
    <property type="protein sequence ID" value="QCP13673.1"/>
    <property type="molecule type" value="Genomic_DNA"/>
</dbReference>
<dbReference type="Proteomes" id="UP000298763">
    <property type="component" value="Chromosome"/>
</dbReference>
<evidence type="ECO:0000256" key="1">
    <source>
        <dbReference type="ARBA" id="ARBA00023015"/>
    </source>
</evidence>
<dbReference type="Gene3D" id="1.10.10.60">
    <property type="entry name" value="Homeodomain-like"/>
    <property type="match status" value="2"/>
</dbReference>
<evidence type="ECO:0000313" key="7">
    <source>
        <dbReference type="Proteomes" id="UP000298763"/>
    </source>
</evidence>
<keyword evidence="7" id="KW-1185">Reference proteome</keyword>
<evidence type="ECO:0000313" key="8">
    <source>
        <dbReference type="Proteomes" id="UP000584325"/>
    </source>
</evidence>
<dbReference type="PROSITE" id="PS01124">
    <property type="entry name" value="HTH_ARAC_FAMILY_2"/>
    <property type="match status" value="1"/>
</dbReference>
<dbReference type="SMART" id="SM00342">
    <property type="entry name" value="HTH_ARAC"/>
    <property type="match status" value="1"/>
</dbReference>
<keyword evidence="1" id="KW-0805">Transcription regulation</keyword>
<dbReference type="InterPro" id="IPR009057">
    <property type="entry name" value="Homeodomain-like_sf"/>
</dbReference>
<dbReference type="GO" id="GO:0043565">
    <property type="term" value="F:sequence-specific DNA binding"/>
    <property type="evidence" value="ECO:0007669"/>
    <property type="project" value="InterPro"/>
</dbReference>
<accession>A0A4P8HUT2</accession>
<dbReference type="SUPFAM" id="SSF46689">
    <property type="entry name" value="Homeodomain-like"/>
    <property type="match status" value="2"/>
</dbReference>